<evidence type="ECO:0000313" key="4">
    <source>
        <dbReference type="EMBL" id="RIB35519.1"/>
    </source>
</evidence>
<evidence type="ECO:0000313" key="5">
    <source>
        <dbReference type="Proteomes" id="UP000266622"/>
    </source>
</evidence>
<dbReference type="EMBL" id="MWMI01000001">
    <property type="protein sequence ID" value="RIB35519.1"/>
    <property type="molecule type" value="Genomic_DNA"/>
</dbReference>
<dbReference type="InterPro" id="IPR001482">
    <property type="entry name" value="T2SS/T4SS_dom"/>
</dbReference>
<dbReference type="AlphaFoldDB" id="A0A397WPU0"/>
<protein>
    <recommendedName>
        <fullName evidence="6">ATPase</fullName>
    </recommendedName>
</protein>
<evidence type="ECO:0000259" key="3">
    <source>
        <dbReference type="SMART" id="SM00670"/>
    </source>
</evidence>
<dbReference type="CDD" id="cd09878">
    <property type="entry name" value="PIN_VapC_VirB11L-ATPase-like"/>
    <property type="match status" value="1"/>
</dbReference>
<dbReference type="Gene3D" id="3.40.50.300">
    <property type="entry name" value="P-loop containing nucleotide triphosphate hydrolases"/>
    <property type="match status" value="1"/>
</dbReference>
<dbReference type="PANTHER" id="PTHR11603">
    <property type="entry name" value="AAA FAMILY ATPASE"/>
    <property type="match status" value="1"/>
</dbReference>
<accession>A0A397WPU0</accession>
<reference evidence="4 5" key="1">
    <citation type="journal article" date="2018" name="Syst. Appl. Microbiol.">
        <title>A new symbiotic nanoarchaeote (Candidatus Nanoclepta minutus) and its host (Zestosphaera tikiterensis gen. nov., sp. nov.) from a New Zealand hot spring.</title>
        <authorList>
            <person name="St John E."/>
            <person name="Liu Y."/>
            <person name="Podar M."/>
            <person name="Stott M.B."/>
            <person name="Meneghin J."/>
            <person name="Chen Z."/>
            <person name="Lagutin K."/>
            <person name="Mitchell K."/>
            <person name="Reysenbach A.L."/>
        </authorList>
    </citation>
    <scope>NUCLEOTIDE SEQUENCE [LARGE SCALE GENOMIC DNA]</scope>
    <source>
        <strain evidence="4">NZ3</strain>
    </source>
</reference>
<dbReference type="SUPFAM" id="SSF88723">
    <property type="entry name" value="PIN domain-like"/>
    <property type="match status" value="1"/>
</dbReference>
<dbReference type="NCBIfam" id="NF010335">
    <property type="entry name" value="PRK13764.1"/>
    <property type="match status" value="1"/>
</dbReference>
<dbReference type="InterPro" id="IPR027417">
    <property type="entry name" value="P-loop_NTPase"/>
</dbReference>
<evidence type="ECO:0000256" key="1">
    <source>
        <dbReference type="ARBA" id="ARBA00046345"/>
    </source>
</evidence>
<dbReference type="SUPFAM" id="SSF52540">
    <property type="entry name" value="P-loop containing nucleoside triphosphate hydrolases"/>
    <property type="match status" value="1"/>
</dbReference>
<gene>
    <name evidence="4" type="ORF">BXU00_00200</name>
</gene>
<sequence>MEKISKIVLDTSVLISQYISKILEERKIEVDEIIIPLPVLAELQHQANKGLDKGFVGLREVQKLRELSGRYGYKILILGEYPREEDIKFAKIGKIDFSILEIAKRIGGTLFTSDRVLYELSLSYGVDARYVSLVTSERPSYERYFTEDTMSIHIIEGCKIKRKRGSPGNWYIEEIDVSMDRKSIEDLIEEIISLARSRKDSFIEIEKPYSIIVQQGIYRIVIVKPPLSSNYEITIVRPITKKKLEDYRLSERLLDRLEKSAEGIIIAGRPGSGKSTFAQALAEWYKEKGKIVKTVESPRDLIVSPDIVQYSKNFAKFGEIHDILLLSRPDYVIFDEMRTTEDFRLYIDLRFAGVGMIGVVHVERPIDAIHRLISRTELGIIPHIVDTIIFLEKGNIEEVYTLSLKVKVPTGMVEEDLARPVVEVRNFITDELEYEIYTFGEEIVVVPIKRVEKDKLSLLLSEILKEKFSSKYEEVTIEVRGNTIVFILPKNLKKRFLKNEKSFLRKLKYSYGFNIEVVSKKDLSFFQLKRYEIRDGYIILDFGKELAREKVLIVSDDNVIAKLNLDKRGLVKIDINSPIGNKIREILSSKGKIYAKI</sequence>
<dbReference type="InterPro" id="IPR003593">
    <property type="entry name" value="AAA+_ATPase"/>
</dbReference>
<evidence type="ECO:0000259" key="2">
    <source>
        <dbReference type="SMART" id="SM00382"/>
    </source>
</evidence>
<evidence type="ECO:0008006" key="6">
    <source>
        <dbReference type="Google" id="ProtNLM"/>
    </source>
</evidence>
<dbReference type="InterPro" id="IPR052041">
    <property type="entry name" value="Nucleic_acid_metab_PIN/TRAM"/>
</dbReference>
<dbReference type="PANTHER" id="PTHR11603:SF147">
    <property type="entry name" value="MEMBRANE PROTEIN"/>
    <property type="match status" value="1"/>
</dbReference>
<feature type="domain" description="PIN" evidence="3">
    <location>
        <begin position="5"/>
        <end position="119"/>
    </location>
</feature>
<name>A0A397WPU0_9ARCH</name>
<dbReference type="SMART" id="SM00382">
    <property type="entry name" value="AAA"/>
    <property type="match status" value="1"/>
</dbReference>
<dbReference type="Pfam" id="PF01850">
    <property type="entry name" value="PIN"/>
    <property type="match status" value="1"/>
</dbReference>
<dbReference type="SMART" id="SM00670">
    <property type="entry name" value="PINc"/>
    <property type="match status" value="1"/>
</dbReference>
<comment type="similarity">
    <text evidence="1">In the N-terminal section; belongs to the PINc/VapC protein family.</text>
</comment>
<feature type="domain" description="AAA+ ATPase" evidence="2">
    <location>
        <begin position="260"/>
        <end position="382"/>
    </location>
</feature>
<comment type="caution">
    <text evidence="4">The sequence shown here is derived from an EMBL/GenBank/DDBJ whole genome shotgun (WGS) entry which is preliminary data.</text>
</comment>
<dbReference type="InterPro" id="IPR002716">
    <property type="entry name" value="PIN_dom"/>
</dbReference>
<dbReference type="Proteomes" id="UP000266622">
    <property type="component" value="Unassembled WGS sequence"/>
</dbReference>
<organism evidence="4 5">
    <name type="scientific">Candidatus Nanoclepta minutus</name>
    <dbReference type="NCBI Taxonomy" id="1940235"/>
    <lineage>
        <taxon>Archaea</taxon>
        <taxon>Nanobdellota</taxon>
        <taxon>Candidatus Nanoclepta</taxon>
    </lineage>
</organism>
<dbReference type="Pfam" id="PF00437">
    <property type="entry name" value="T2SSE"/>
    <property type="match status" value="1"/>
</dbReference>
<dbReference type="InterPro" id="IPR029060">
    <property type="entry name" value="PIN-like_dom_sf"/>
</dbReference>
<dbReference type="Gene3D" id="3.40.50.1010">
    <property type="entry name" value="5'-nuclease"/>
    <property type="match status" value="1"/>
</dbReference>
<proteinExistence type="inferred from homology"/>